<comment type="caution">
    <text evidence="2">The sequence shown here is derived from an EMBL/GenBank/DDBJ whole genome shotgun (WGS) entry which is preliminary data.</text>
</comment>
<dbReference type="PANTHER" id="PTHR33432:SF17">
    <property type="entry name" value="EMSY N TERMINUS (ENT) DOMAIN-CONTAINING PROTEIN"/>
    <property type="match status" value="1"/>
</dbReference>
<protein>
    <submittedName>
        <fullName evidence="2">Uncharacterized protein</fullName>
    </submittedName>
</protein>
<proteinExistence type="predicted"/>
<keyword evidence="3" id="KW-1185">Reference proteome</keyword>
<accession>A0A8X7PJ05</accession>
<gene>
    <name evidence="2" type="ORF">Bca52824_082351</name>
</gene>
<reference evidence="2 3" key="1">
    <citation type="submission" date="2020-02" db="EMBL/GenBank/DDBJ databases">
        <authorList>
            <person name="Ma Q."/>
            <person name="Huang Y."/>
            <person name="Song X."/>
            <person name="Pei D."/>
        </authorList>
    </citation>
    <scope>NUCLEOTIDE SEQUENCE [LARGE SCALE GENOMIC DNA]</scope>
    <source>
        <strain evidence="2">Sxm20200214</strain>
        <tissue evidence="2">Leaf</tissue>
    </source>
</reference>
<dbReference type="Proteomes" id="UP000886595">
    <property type="component" value="Unassembled WGS sequence"/>
</dbReference>
<dbReference type="AlphaFoldDB" id="A0A8X7PJ05"/>
<dbReference type="EMBL" id="JAAMPC010000016">
    <property type="protein sequence ID" value="KAG2252215.1"/>
    <property type="molecule type" value="Genomic_DNA"/>
</dbReference>
<feature type="compositionally biased region" description="Basic and acidic residues" evidence="1">
    <location>
        <begin position="12"/>
        <end position="21"/>
    </location>
</feature>
<dbReference type="OrthoDB" id="1063418at2759"/>
<sequence>METTDLVSVTLRDAEDPKSESNDDDDDDDKLTEEFKKEKLEDLKRKAFTLTHLIEKLMKELNISQETRISFDDNIQENLIAHQQSVISKFKEAEPKPLTISDKTPPLVPTYVATLGSSWGRVNNPHALVGRRVRLRMCCEDEFEDFVVKEYNAKDEMHGLENVDSNAMEMDDELSWVDVREVPPEDIIWRDGEAPYF</sequence>
<dbReference type="GO" id="GO:0050832">
    <property type="term" value="P:defense response to fungus"/>
    <property type="evidence" value="ECO:0007669"/>
    <property type="project" value="InterPro"/>
</dbReference>
<name>A0A8X7PJ05_BRACI</name>
<feature type="region of interest" description="Disordered" evidence="1">
    <location>
        <begin position="1"/>
        <end position="30"/>
    </location>
</feature>
<dbReference type="GO" id="GO:0005634">
    <property type="term" value="C:nucleus"/>
    <property type="evidence" value="ECO:0007669"/>
    <property type="project" value="TreeGrafter"/>
</dbReference>
<evidence type="ECO:0000313" key="2">
    <source>
        <dbReference type="EMBL" id="KAG2252215.1"/>
    </source>
</evidence>
<evidence type="ECO:0000313" key="3">
    <source>
        <dbReference type="Proteomes" id="UP000886595"/>
    </source>
</evidence>
<dbReference type="PANTHER" id="PTHR33432">
    <property type="entry name" value="PROTEIN EMSY-LIKE 4"/>
    <property type="match status" value="1"/>
</dbReference>
<organism evidence="2 3">
    <name type="scientific">Brassica carinata</name>
    <name type="common">Ethiopian mustard</name>
    <name type="synonym">Abyssinian cabbage</name>
    <dbReference type="NCBI Taxonomy" id="52824"/>
    <lineage>
        <taxon>Eukaryota</taxon>
        <taxon>Viridiplantae</taxon>
        <taxon>Streptophyta</taxon>
        <taxon>Embryophyta</taxon>
        <taxon>Tracheophyta</taxon>
        <taxon>Spermatophyta</taxon>
        <taxon>Magnoliopsida</taxon>
        <taxon>eudicotyledons</taxon>
        <taxon>Gunneridae</taxon>
        <taxon>Pentapetalae</taxon>
        <taxon>rosids</taxon>
        <taxon>malvids</taxon>
        <taxon>Brassicales</taxon>
        <taxon>Brassicaceae</taxon>
        <taxon>Brassiceae</taxon>
        <taxon>Brassica</taxon>
    </lineage>
</organism>
<dbReference type="InterPro" id="IPR033485">
    <property type="entry name" value="EMSY-LIKE_plant"/>
</dbReference>
<evidence type="ECO:0000256" key="1">
    <source>
        <dbReference type="SAM" id="MobiDB-lite"/>
    </source>
</evidence>